<name>A0A839QG90_9MICC</name>
<keyword evidence="3" id="KW-0413">Isomerase</keyword>
<proteinExistence type="predicted"/>
<dbReference type="EC" id="5.2.1.8" evidence="3"/>
<dbReference type="RefSeq" id="WP_183509990.1">
    <property type="nucleotide sequence ID" value="NZ_BAABGK010000023.1"/>
</dbReference>
<feature type="chain" id="PRO_5039255521" evidence="2">
    <location>
        <begin position="20"/>
        <end position="254"/>
    </location>
</feature>
<accession>A0A839QG90</accession>
<keyword evidence="2" id="KW-0732">Signal</keyword>
<dbReference type="InterPro" id="IPR050245">
    <property type="entry name" value="PrsA_foldase"/>
</dbReference>
<dbReference type="Pfam" id="PF13624">
    <property type="entry name" value="SurA_N_3"/>
    <property type="match status" value="1"/>
</dbReference>
<feature type="compositionally biased region" description="Low complexity" evidence="1">
    <location>
        <begin position="24"/>
        <end position="44"/>
    </location>
</feature>
<evidence type="ECO:0000256" key="1">
    <source>
        <dbReference type="SAM" id="MobiDB-lite"/>
    </source>
</evidence>
<feature type="signal peptide" evidence="2">
    <location>
        <begin position="1"/>
        <end position="19"/>
    </location>
</feature>
<dbReference type="Gene3D" id="1.10.4030.10">
    <property type="entry name" value="Porin chaperone SurA, peptide-binding domain"/>
    <property type="match status" value="1"/>
</dbReference>
<dbReference type="PROSITE" id="PS51257">
    <property type="entry name" value="PROKAR_LIPOPROTEIN"/>
    <property type="match status" value="1"/>
</dbReference>
<dbReference type="SUPFAM" id="SSF109998">
    <property type="entry name" value="Triger factor/SurA peptide-binding domain-like"/>
    <property type="match status" value="1"/>
</dbReference>
<gene>
    <name evidence="3" type="ORF">E9229_000824</name>
</gene>
<protein>
    <submittedName>
        <fullName evidence="3">Peptidyl-prolyl cis-trans isomerase SurA</fullName>
        <ecNumber evidence="3">5.2.1.8</ecNumber>
    </submittedName>
</protein>
<evidence type="ECO:0000313" key="4">
    <source>
        <dbReference type="Proteomes" id="UP000523000"/>
    </source>
</evidence>
<sequence length="254" mass="26934">MLKKLLLPLALACSLAVLAGCSSAPEPAPTPAASSPATDQATTPDVAGIPDPVAEVDGVPITKAEFTKTYEGQFSQASAQAATTGQPVDQALLKEQTLTGMVSTELLSQAADKHKLTASKKETDAALAEIAKASSLTSAKFLEAMKKQGIDAKQVNEQLVRQVKIQKLIKEMFDPFTVTDEEVRKAYDAAVQAQEQSDAATGAKTKIPAFKDVKATFKKQALDEKENTAVQSLIDDLRTKADVVSHLEVAVPKK</sequence>
<organism evidence="3 4">
    <name type="scientific">Paeniglutamicibacter cryotolerans</name>
    <dbReference type="NCBI Taxonomy" id="670079"/>
    <lineage>
        <taxon>Bacteria</taxon>
        <taxon>Bacillati</taxon>
        <taxon>Actinomycetota</taxon>
        <taxon>Actinomycetes</taxon>
        <taxon>Micrococcales</taxon>
        <taxon>Micrococcaceae</taxon>
        <taxon>Paeniglutamicibacter</taxon>
    </lineage>
</organism>
<dbReference type="PANTHER" id="PTHR47245:SF2">
    <property type="entry name" value="PEPTIDYL-PROLYL CIS-TRANS ISOMERASE HP_0175-RELATED"/>
    <property type="match status" value="1"/>
</dbReference>
<evidence type="ECO:0000256" key="2">
    <source>
        <dbReference type="SAM" id="SignalP"/>
    </source>
</evidence>
<dbReference type="InterPro" id="IPR027304">
    <property type="entry name" value="Trigger_fact/SurA_dom_sf"/>
</dbReference>
<reference evidence="3 4" key="1">
    <citation type="submission" date="2020-08" db="EMBL/GenBank/DDBJ databases">
        <title>Sequencing the genomes of 1000 actinobacteria strains.</title>
        <authorList>
            <person name="Klenk H.-P."/>
        </authorList>
    </citation>
    <scope>NUCLEOTIDE SEQUENCE [LARGE SCALE GENOMIC DNA]</scope>
    <source>
        <strain evidence="3 4">DSM 22826</strain>
    </source>
</reference>
<feature type="region of interest" description="Disordered" evidence="1">
    <location>
        <begin position="24"/>
        <end position="53"/>
    </location>
</feature>
<dbReference type="Proteomes" id="UP000523000">
    <property type="component" value="Unassembled WGS sequence"/>
</dbReference>
<dbReference type="EMBL" id="JACHVS010000001">
    <property type="protein sequence ID" value="MBB2994633.1"/>
    <property type="molecule type" value="Genomic_DNA"/>
</dbReference>
<dbReference type="GO" id="GO:0003755">
    <property type="term" value="F:peptidyl-prolyl cis-trans isomerase activity"/>
    <property type="evidence" value="ECO:0007669"/>
    <property type="project" value="UniProtKB-EC"/>
</dbReference>
<keyword evidence="4" id="KW-1185">Reference proteome</keyword>
<comment type="caution">
    <text evidence="3">The sequence shown here is derived from an EMBL/GenBank/DDBJ whole genome shotgun (WGS) entry which is preliminary data.</text>
</comment>
<dbReference type="AlphaFoldDB" id="A0A839QG90"/>
<dbReference type="PANTHER" id="PTHR47245">
    <property type="entry name" value="PEPTIDYLPROLYL ISOMERASE"/>
    <property type="match status" value="1"/>
</dbReference>
<evidence type="ECO:0000313" key="3">
    <source>
        <dbReference type="EMBL" id="MBB2994633.1"/>
    </source>
</evidence>